<gene>
    <name evidence="2" type="ORF">GCM10011357_08420</name>
</gene>
<feature type="chain" id="PRO_5047282533" description="Cyanophycinase" evidence="1">
    <location>
        <begin position="21"/>
        <end position="592"/>
    </location>
</feature>
<evidence type="ECO:0000256" key="1">
    <source>
        <dbReference type="SAM" id="SignalP"/>
    </source>
</evidence>
<keyword evidence="3" id="KW-1185">Reference proteome</keyword>
<dbReference type="EMBL" id="BMGJ01000002">
    <property type="protein sequence ID" value="GGD55011.1"/>
    <property type="molecule type" value="Genomic_DNA"/>
</dbReference>
<dbReference type="SUPFAM" id="SSF52317">
    <property type="entry name" value="Class I glutamine amidotransferase-like"/>
    <property type="match status" value="1"/>
</dbReference>
<protein>
    <recommendedName>
        <fullName evidence="4">Cyanophycinase</fullName>
    </recommendedName>
</protein>
<comment type="caution">
    <text evidence="2">The sequence shown here is derived from an EMBL/GenBank/DDBJ whole genome shotgun (WGS) entry which is preliminary data.</text>
</comment>
<sequence length="592" mass="65490">MQMSALPAVIALMFSCTGWANVGENTDKSDENRVIFEDNYNLVLVGGGLSTCSSFSQKNCLDSSFSQQHKQQSLYQITENAVQSLLSSAPFLHQPEDYRADFSRVIKNIYAKLQNKSLTSGDLRDAFSRVNYSNLNGSLFYQEIPDRLYYAMLDFFEIRQLDDRGNRKTEVTDLAQNKNPHSRAVYHRFVEMAKARLEKQDTTPRIAVITASSRDPFEVADFYQSVFKEAGAEVIWLPLDKSYQQARNLEEKGFAGCEKLTDIRAANGSFNREAIYPNRTALQKSVCQDPQQLYQQIRQVQGVFFNGGDQSLTLAALLNEEGTDSKELQLIKQQMAGGKLVVGGTSAGTAVQSGGVFANRPVPMISNGDSATAFARGPFATPPPGTRCADDSKCCNGLQGSDLTYRAGGGSGLFNLGILDTHFSERDREARLALLSTYTGTRFGFGVDEATALLVNTTGTNIKMEVIGQGGVFVTDSQSGIYKLQGNKRQLVASSHYLNHGDRFAFDTQEKQLRFELAGNVVTDRINVTPVLEEGVWRRLLSHNCGTQEPLNWSLDNIAYVAMPTEDTLFSLSDNKGQQRCSYINLPFGIEN</sequence>
<dbReference type="PANTHER" id="PTHR36175">
    <property type="entry name" value="CYANOPHYCINASE"/>
    <property type="match status" value="1"/>
</dbReference>
<name>A0ABQ1R3R8_9ALTE</name>
<proteinExistence type="predicted"/>
<dbReference type="RefSeq" id="WP_099032982.1">
    <property type="nucleotide sequence ID" value="NZ_BMGJ01000002.1"/>
</dbReference>
<dbReference type="Proteomes" id="UP000614272">
    <property type="component" value="Unassembled WGS sequence"/>
</dbReference>
<reference evidence="3" key="1">
    <citation type="journal article" date="2019" name="Int. J. Syst. Evol. Microbiol.">
        <title>The Global Catalogue of Microorganisms (GCM) 10K type strain sequencing project: providing services to taxonomists for standard genome sequencing and annotation.</title>
        <authorList>
            <consortium name="The Broad Institute Genomics Platform"/>
            <consortium name="The Broad Institute Genome Sequencing Center for Infectious Disease"/>
            <person name="Wu L."/>
            <person name="Ma J."/>
        </authorList>
    </citation>
    <scope>NUCLEOTIDE SEQUENCE [LARGE SCALE GENOMIC DNA]</scope>
    <source>
        <strain evidence="3">CGMCC 1.12923</strain>
    </source>
</reference>
<dbReference type="InterPro" id="IPR029062">
    <property type="entry name" value="Class_I_gatase-like"/>
</dbReference>
<organism evidence="2 3">
    <name type="scientific">Lacimicrobium alkaliphilum</name>
    <dbReference type="NCBI Taxonomy" id="1526571"/>
    <lineage>
        <taxon>Bacteria</taxon>
        <taxon>Pseudomonadati</taxon>
        <taxon>Pseudomonadota</taxon>
        <taxon>Gammaproteobacteria</taxon>
        <taxon>Alteromonadales</taxon>
        <taxon>Alteromonadaceae</taxon>
        <taxon>Lacimicrobium</taxon>
    </lineage>
</organism>
<evidence type="ECO:0008006" key="4">
    <source>
        <dbReference type="Google" id="ProtNLM"/>
    </source>
</evidence>
<keyword evidence="1" id="KW-0732">Signal</keyword>
<dbReference type="CDD" id="cd03145">
    <property type="entry name" value="GAT1_cyanophycinase"/>
    <property type="match status" value="1"/>
</dbReference>
<dbReference type="PANTHER" id="PTHR36175:SF1">
    <property type="entry name" value="CYANOPHYCINASE"/>
    <property type="match status" value="1"/>
</dbReference>
<accession>A0ABQ1R3R8</accession>
<evidence type="ECO:0000313" key="2">
    <source>
        <dbReference type="EMBL" id="GGD55011.1"/>
    </source>
</evidence>
<evidence type="ECO:0000313" key="3">
    <source>
        <dbReference type="Proteomes" id="UP000614272"/>
    </source>
</evidence>
<dbReference type="Gene3D" id="3.40.50.880">
    <property type="match status" value="1"/>
</dbReference>
<feature type="signal peptide" evidence="1">
    <location>
        <begin position="1"/>
        <end position="20"/>
    </location>
</feature>